<dbReference type="Proteomes" id="UP000037997">
    <property type="component" value="Unassembled WGS sequence"/>
</dbReference>
<dbReference type="EMBL" id="JNOC01000103">
    <property type="protein sequence ID" value="KPH54740.1"/>
    <property type="molecule type" value="Genomic_DNA"/>
</dbReference>
<gene>
    <name evidence="1" type="ORF">HPU229334_00335</name>
</gene>
<sequence length="59" mass="6703">MAKSIDFYGFFVVYWGAMSPTHSLKCVKNYKKAGQNSRNLCFKLCRDSNSGYLVSSCYS</sequence>
<dbReference type="AlphaFoldDB" id="A0A0N1EAB3"/>
<proteinExistence type="predicted"/>
<dbReference type="RefSeq" id="WP_054198705.1">
    <property type="nucleotide sequence ID" value="NZ_JNOC01000103.1"/>
</dbReference>
<name>A0A0N1EAB3_9HELI</name>
<evidence type="ECO:0000313" key="2">
    <source>
        <dbReference type="Proteomes" id="UP000037997"/>
    </source>
</evidence>
<organism evidence="1 2">
    <name type="scientific">Helicobacter pullorum</name>
    <dbReference type="NCBI Taxonomy" id="35818"/>
    <lineage>
        <taxon>Bacteria</taxon>
        <taxon>Pseudomonadati</taxon>
        <taxon>Campylobacterota</taxon>
        <taxon>Epsilonproteobacteria</taxon>
        <taxon>Campylobacterales</taxon>
        <taxon>Helicobacteraceae</taxon>
        <taxon>Helicobacter</taxon>
    </lineage>
</organism>
<reference evidence="1 2" key="1">
    <citation type="submission" date="2014-06" db="EMBL/GenBank/DDBJ databases">
        <title>Helicobacter pullorum isolates in fresh chicken meat - phenotypic and genotypic features.</title>
        <authorList>
            <person name="Borges V."/>
            <person name="Santos A."/>
            <person name="Correia C.B."/>
            <person name="Saraiva M."/>
            <person name="Menard A."/>
            <person name="Vieira L."/>
            <person name="Sampaio D.A."/>
            <person name="Gomes J.P."/>
            <person name="Oleastro M."/>
        </authorList>
    </citation>
    <scope>NUCLEOTIDE SEQUENCE [LARGE SCALE GENOMIC DNA]</scope>
    <source>
        <strain evidence="1 2">229334/12</strain>
    </source>
</reference>
<comment type="caution">
    <text evidence="1">The sequence shown here is derived from an EMBL/GenBank/DDBJ whole genome shotgun (WGS) entry which is preliminary data.</text>
</comment>
<protein>
    <submittedName>
        <fullName evidence="1">Uncharacterized protein</fullName>
    </submittedName>
</protein>
<accession>A0A0N1EAB3</accession>
<evidence type="ECO:0000313" key="1">
    <source>
        <dbReference type="EMBL" id="KPH54740.1"/>
    </source>
</evidence>
<dbReference type="PATRIC" id="fig|35818.11.peg.64"/>